<evidence type="ECO:0000313" key="3">
    <source>
        <dbReference type="Proteomes" id="UP000589716"/>
    </source>
</evidence>
<evidence type="ECO:0000256" key="1">
    <source>
        <dbReference type="ARBA" id="ARBA00006987"/>
    </source>
</evidence>
<dbReference type="Pfam" id="PF03401">
    <property type="entry name" value="TctC"/>
    <property type="match status" value="1"/>
</dbReference>
<comment type="similarity">
    <text evidence="1">Belongs to the UPF0065 (bug) family.</text>
</comment>
<protein>
    <recommendedName>
        <fullName evidence="4">Tripartite tricarboxylate transporter family receptor</fullName>
    </recommendedName>
</protein>
<dbReference type="EMBL" id="JACCKX010000002">
    <property type="protein sequence ID" value="NZA03414.1"/>
    <property type="molecule type" value="Genomic_DNA"/>
</dbReference>
<dbReference type="SUPFAM" id="SSF53850">
    <property type="entry name" value="Periplasmic binding protein-like II"/>
    <property type="match status" value="1"/>
</dbReference>
<name>A0A853IZT7_9BURK</name>
<sequence>MQLNHVAYKGDGPMMQDLLGGRLGFGAVLASSVRAQVQAGTLRLLAVYSDQRHPHFPAVPTLTESGVPVVQLSFGGLLAPKTPTAVLDKLQAACERAVKSPGYVDWAAKAGQVVEYQPAEAFGRKLREDSRAKAATIQRLGL</sequence>
<dbReference type="PANTHER" id="PTHR42928:SF5">
    <property type="entry name" value="BLR1237 PROTEIN"/>
    <property type="match status" value="1"/>
</dbReference>
<dbReference type="PANTHER" id="PTHR42928">
    <property type="entry name" value="TRICARBOXYLATE-BINDING PROTEIN"/>
    <property type="match status" value="1"/>
</dbReference>
<reference evidence="2 3" key="1">
    <citation type="submission" date="2020-07" db="EMBL/GenBank/DDBJ databases">
        <authorList>
            <person name="Maaloum M."/>
        </authorList>
    </citation>
    <scope>NUCLEOTIDE SEQUENCE [LARGE SCALE GENOMIC DNA]</scope>
    <source>
        <strain evidence="2 3">GCS-AN-3</strain>
    </source>
</reference>
<keyword evidence="3" id="KW-1185">Reference proteome</keyword>
<dbReference type="Gene3D" id="3.40.190.10">
    <property type="entry name" value="Periplasmic binding protein-like II"/>
    <property type="match status" value="1"/>
</dbReference>
<evidence type="ECO:0008006" key="4">
    <source>
        <dbReference type="Google" id="ProtNLM"/>
    </source>
</evidence>
<accession>A0A853IZT7</accession>
<organism evidence="2 3">
    <name type="scientific">Ottowia beijingensis</name>
    <dbReference type="NCBI Taxonomy" id="1207057"/>
    <lineage>
        <taxon>Bacteria</taxon>
        <taxon>Pseudomonadati</taxon>
        <taxon>Pseudomonadota</taxon>
        <taxon>Betaproteobacteria</taxon>
        <taxon>Burkholderiales</taxon>
        <taxon>Comamonadaceae</taxon>
        <taxon>Ottowia</taxon>
    </lineage>
</organism>
<dbReference type="AlphaFoldDB" id="A0A853IZT7"/>
<dbReference type="Proteomes" id="UP000589716">
    <property type="component" value="Unassembled WGS sequence"/>
</dbReference>
<gene>
    <name evidence="2" type="ORF">H0I39_20050</name>
</gene>
<comment type="caution">
    <text evidence="2">The sequence shown here is derived from an EMBL/GenBank/DDBJ whole genome shotgun (WGS) entry which is preliminary data.</text>
</comment>
<proteinExistence type="inferred from homology"/>
<evidence type="ECO:0000313" key="2">
    <source>
        <dbReference type="EMBL" id="NZA03414.1"/>
    </source>
</evidence>
<dbReference type="InterPro" id="IPR005064">
    <property type="entry name" value="BUG"/>
</dbReference>